<keyword evidence="2" id="KW-1185">Reference proteome</keyword>
<dbReference type="RefSeq" id="WP_221526839.1">
    <property type="nucleotide sequence ID" value="NZ_BAAAXY010000145.1"/>
</dbReference>
<gene>
    <name evidence="1" type="ORF">HD593_005703</name>
</gene>
<evidence type="ECO:0000313" key="1">
    <source>
        <dbReference type="EMBL" id="MBB6550908.1"/>
    </source>
</evidence>
<evidence type="ECO:0000313" key="2">
    <source>
        <dbReference type="Proteomes" id="UP000565579"/>
    </source>
</evidence>
<sequence>MEALLMGVTGGECSAEVVASSRTAGDVDEYNRQAAAPELSEQLTVALEDFRDRPFSRSIGVRKSSR</sequence>
<protein>
    <submittedName>
        <fullName evidence="1">Uncharacterized protein</fullName>
    </submittedName>
</protein>
<comment type="caution">
    <text evidence="1">The sequence shown here is derived from an EMBL/GenBank/DDBJ whole genome shotgun (WGS) entry which is preliminary data.</text>
</comment>
<proteinExistence type="predicted"/>
<organism evidence="1 2">
    <name type="scientific">Nonomuraea rubra</name>
    <dbReference type="NCBI Taxonomy" id="46180"/>
    <lineage>
        <taxon>Bacteria</taxon>
        <taxon>Bacillati</taxon>
        <taxon>Actinomycetota</taxon>
        <taxon>Actinomycetes</taxon>
        <taxon>Streptosporangiales</taxon>
        <taxon>Streptosporangiaceae</taxon>
        <taxon>Nonomuraea</taxon>
    </lineage>
</organism>
<accession>A0A7X0NWH6</accession>
<dbReference type="AlphaFoldDB" id="A0A7X0NWH6"/>
<dbReference type="Proteomes" id="UP000565579">
    <property type="component" value="Unassembled WGS sequence"/>
</dbReference>
<dbReference type="EMBL" id="JACHMI010000001">
    <property type="protein sequence ID" value="MBB6550908.1"/>
    <property type="molecule type" value="Genomic_DNA"/>
</dbReference>
<name>A0A7X0NWH6_9ACTN</name>
<reference evidence="1 2" key="1">
    <citation type="submission" date="2020-08" db="EMBL/GenBank/DDBJ databases">
        <title>Sequencing the genomes of 1000 actinobacteria strains.</title>
        <authorList>
            <person name="Klenk H.-P."/>
        </authorList>
    </citation>
    <scope>NUCLEOTIDE SEQUENCE [LARGE SCALE GENOMIC DNA]</scope>
    <source>
        <strain evidence="1 2">DSM 43768</strain>
    </source>
</reference>